<feature type="region of interest" description="Disordered" evidence="1">
    <location>
        <begin position="1356"/>
        <end position="1447"/>
    </location>
</feature>
<feature type="region of interest" description="Disordered" evidence="1">
    <location>
        <begin position="180"/>
        <end position="201"/>
    </location>
</feature>
<feature type="compositionally biased region" description="Basic and acidic residues" evidence="1">
    <location>
        <begin position="1402"/>
        <end position="1411"/>
    </location>
</feature>
<sequence length="2737" mass="297477">MGGFRLDQEEGAATAGGRKKETEDSSWSPNPHFQAQHRRSKSASDRKINVSRDGVSHRAKKEQNELHASPLSTRSYRTRSPLHDSSSYSNKITSSNQRASLEKDIELLQLRLQQEKSMRLMLERVMGRASSTLSPGHRHFATQTQELIAEIELLEEEVANREQHVLSLYRNIFDNCVSRQPSEQSSGKASPAHMKHTSRKHPSIISSAFCSSKKFPLRPWQALVSTNGSGKRISRSIDASQFCGKSDILFDNTSSHLVKAHEKIQGMGKTSELRTLKDHLHQCPSKLSEEMVRYMAAVYCGLRSAPSSNSEKNLSPLLSRSSTKVALPKRSVGEDQDFSCTSNVEISWISTDRNQFSRASYAISNYRALVEQLEKVTVSQMEYDAQIAFWINVYNALVMHAYLAYGIPHGSLRRLALFHKASYNIGGHVISANAIEQSIFCFRTPRTGRWLETILSTALRKKSGEERQIISSKFGLSYSQPLACFALCTGALSDPVLKVYTASNVKEELEAATREFLQANLVVKKSKKVFLPRVLERFAKEASIGSDDLLNWVLENVDKKLHNSIQKCMDGRSKKKPSQVIDWLPYSSRFSLTIQDSIDDRTIREELRSSGQGFLPPNGGRDTLMDYDDNDLQSQNLHLAGEGNNKFPPVLRPYDLPRFDFDDNLRGHLRFDSLVETEVFLGIESGEDNQWIEEYSRGSTGIAFSSSAAEPCLISRRNNVWSEAASSESVEMLLKSLGQDENNLAQTISKESDACDELGCIIKQMDPSLKHKDSDPSKVGDDIQPALQTGEIPGICIGDHQLVEEASQTHEREPSVHGALEDPNSRNTDIPVTETDELKDGKQIVLDENRVEASVDQSLDNRGQEDKFASGSEVDTVIPSVQSTCTSSVLIDDQDCTHLKNDIIDKNVDSLERGNVDLSPERHIGGRNLVDDTVASVTSLVLDHSALDMQSREDEHAIGSSTTKVDEPSDRILKGSSYFHVEECSEGVGVEIPLQAGKSEDIILSEGKLYDTSPIPVVIDSILKEHENEVSNTDTISCTGLESKVISMEQVASDAIEKEDLLESDCRPDKKILSSKPETSLLLVEDGKGSKDEDKGSHATLVAEPMRVCEKYVVTEHNDDNICDGSVSVAAKQKTSLPSDCSSAGCRDDGSPLVTKGVDSSSFSAGGKVNELASNLQPDVPISSMSVDCVLLPSGKDILADTVSDQTVVQVPSLEASFSVIKASGTTAEKGASCETGEQFSCKKVDQSLLMEDTTTVEGESGDQTLCRVSDSTVRKTDGDEAQVISKKVSTDAAGDVSTQLNKSSMNSVLSTSMETSHDADQNHPKDSDSNLVSEELSGHVVHHIDVDPAKTCNTSFASTPSSESQTKFCMTGSGSSSADPDNPSCGSPIVFRTSEQSQSKIENEGARGSKDQNALVSGITTEEANKEQSISQDTKGNDATPGDKSFTFEVPPLLAVSEQEAGKNWKPFSTMQHDKISSAMEGTPSTPGLSVAGPKAAQETSRTNPQVTRRGNVRGGSKGTSEHKPRRSGGKSAGKEAAKKGNATKETTPARQSERSDRTSNVSLGSAGTGQLSHEMQHHGHIEGVFQQPFTDLQQVQLRAQIFVYGALIQGTVPDEAYMISAFGDGGRTIWENAWRAGIERVHGQKSLLVSPETPLQSHIGAKTSDPPIKQKTPQSKVTSSPAGWSTSKGTPTTSIVNPMIPLSSPLWSICSPSGDALQPTGLPRGAVMDYQLAISPLHPPPTRNFIGHNPSWMSQSPFRGPWTPQTPAFDGNACYPVRPIMEAVNLNPVKASVPQTSNLKQVSAVPMVQSGNPANVFAGTPLIDTKKTALTPGQHSADPKPRKRKKSTVPEEPGLIISHFQPESSLATVVGDQESDQRVSLSEETLSKHENAQKHAEDAAALAAAAVSQSQEIWSQLDKHKNSGLAPDVETQLTSAAVAVAAAAAVAKAAAAAANVASKAALQAKLMADEALISSGFRNSILSNSISDSMKMLSKATPVSILRGEDAATSSNSAIVVAREAARRRLEAASAASKQAENMDAIVKAAELAAEAVSQAGKIVAMGEPFSLTELLEAGPEAYWKVPQASPEPDGAIREHINIVSSVEAPGSSVGHLKEVPVDKREKQSDNHGKLLTLREMAGESIEDHSRLTDMAPVATSEKDKKGQKGRKTSDVAKTKGVASESQIGFGSPSMTIQSAHEKAGDGETLKDNDIKEGSHVEVLRDGGGSRAAWFLADILDLKDGKAYVCYTELRQEDGDKLKEWVELELEGYRAPRIRNSRPITAMSFEGTRKRRRAAMGDYNWSVGDRVDAWMQNSWWEGLVTEKSKKDETSFTVHFPAQGETSVVKAWLLRPSLMWKEGSWVEWSSSLDNNESSHEGDTPQEKRQRLSNPAVEAKGKDKLSKNVDIKESGQPDDTRLLDLSASEEAFNIGKSTRDESKTDSLRMIRTGLKKKGSGVVFGVPKPGKKQKFMEVSKHYVAGQRSKTCETSDPAKFTKYLMPRGSELRGTKNKIEPKEKRMAISKPKMLNPGKLPSVSSRSIPQKDQLPNTMVSEPGSVVASDVSKSEDSKSHAENISGKPNMEFRSFSSSDGAAEGPVLFSSMTFSLDAPPKKASASNAKSERINKGKLAPPARKLAKIEEKIFNGKSTKVSADVVEPRRSNRRIQPTSRLLEGIQSSLTISKIPSVLHDKSNKSQSRSTRGNNQEEKARNEKLLLWLFDVAVAIFALCVDLPIGVSF</sequence>
<dbReference type="Pfam" id="PF05641">
    <property type="entry name" value="Agenet"/>
    <property type="match status" value="1"/>
</dbReference>
<dbReference type="Pfam" id="PF04784">
    <property type="entry name" value="DUF547"/>
    <property type="match status" value="1"/>
</dbReference>
<feature type="region of interest" description="Disordered" evidence="1">
    <location>
        <begin position="1651"/>
        <end position="1693"/>
    </location>
</feature>
<dbReference type="InterPro" id="IPR055274">
    <property type="entry name" value="SWO1"/>
</dbReference>
<feature type="region of interest" description="Disordered" evidence="1">
    <location>
        <begin position="2368"/>
        <end position="2417"/>
    </location>
</feature>
<evidence type="ECO:0000313" key="4">
    <source>
        <dbReference type="Proteomes" id="UP001472677"/>
    </source>
</evidence>
<feature type="compositionally biased region" description="Low complexity" evidence="1">
    <location>
        <begin position="85"/>
        <end position="95"/>
    </location>
</feature>
<gene>
    <name evidence="3" type="ORF">V6N12_038334</name>
</gene>
<dbReference type="Proteomes" id="UP001472677">
    <property type="component" value="Unassembled WGS sequence"/>
</dbReference>
<evidence type="ECO:0000313" key="3">
    <source>
        <dbReference type="EMBL" id="KAK8505593.1"/>
    </source>
</evidence>
<dbReference type="PANTHER" id="PTHR48429">
    <property type="entry name" value="AGENET DOMAIN-CONTAINING PROTEIN"/>
    <property type="match status" value="1"/>
</dbReference>
<feature type="compositionally biased region" description="Basic and acidic residues" evidence="1">
    <location>
        <begin position="2159"/>
        <end position="2176"/>
    </location>
</feature>
<name>A0ABR2BEN0_9ROSI</name>
<feature type="compositionally biased region" description="Basic and acidic residues" evidence="1">
    <location>
        <begin position="805"/>
        <end position="824"/>
    </location>
</feature>
<feature type="region of interest" description="Disordered" evidence="1">
    <location>
        <begin position="1828"/>
        <end position="1851"/>
    </location>
</feature>
<dbReference type="InterPro" id="IPR025757">
    <property type="entry name" value="MIP1_Leuzipper"/>
</dbReference>
<dbReference type="InterPro" id="IPR006869">
    <property type="entry name" value="DUF547"/>
</dbReference>
<feature type="compositionally biased region" description="Polar residues" evidence="1">
    <location>
        <begin position="1356"/>
        <end position="1380"/>
    </location>
</feature>
<dbReference type="PANTHER" id="PTHR48429:SF1">
    <property type="entry name" value="AGENET DOMAIN-CONTAINING PROTEIN"/>
    <property type="match status" value="1"/>
</dbReference>
<feature type="region of interest" description="Disordered" evidence="1">
    <location>
        <begin position="805"/>
        <end position="841"/>
    </location>
</feature>
<feature type="region of interest" description="Disordered" evidence="1">
    <location>
        <begin position="1875"/>
        <end position="1895"/>
    </location>
</feature>
<proteinExistence type="predicted"/>
<feature type="region of interest" description="Disordered" evidence="1">
    <location>
        <begin position="2501"/>
        <end position="2589"/>
    </location>
</feature>
<feature type="compositionally biased region" description="Basic and acidic residues" evidence="1">
    <location>
        <begin position="2198"/>
        <end position="2212"/>
    </location>
</feature>
<feature type="region of interest" description="Disordered" evidence="1">
    <location>
        <begin position="1"/>
        <end position="97"/>
    </location>
</feature>
<evidence type="ECO:0000259" key="2">
    <source>
        <dbReference type="SMART" id="SM00743"/>
    </source>
</evidence>
<feature type="domain" description="Agenet" evidence="2">
    <location>
        <begin position="2211"/>
        <end position="2276"/>
    </location>
</feature>
<feature type="compositionally biased region" description="Polar residues" evidence="1">
    <location>
        <begin position="1673"/>
        <end position="1693"/>
    </location>
</feature>
<feature type="compositionally biased region" description="Polar residues" evidence="1">
    <location>
        <begin position="1560"/>
        <end position="1572"/>
    </location>
</feature>
<feature type="compositionally biased region" description="Basic and acidic residues" evidence="1">
    <location>
        <begin position="2563"/>
        <end position="2572"/>
    </location>
</feature>
<feature type="region of interest" description="Disordered" evidence="1">
    <location>
        <begin position="1289"/>
        <end position="1332"/>
    </location>
</feature>
<feature type="compositionally biased region" description="Polar residues" evidence="1">
    <location>
        <begin position="1499"/>
        <end position="1510"/>
    </location>
</feature>
<feature type="compositionally biased region" description="Basic and acidic residues" evidence="1">
    <location>
        <begin position="2373"/>
        <end position="2386"/>
    </location>
</feature>
<dbReference type="SMART" id="SM00743">
    <property type="entry name" value="Agenet"/>
    <property type="match status" value="2"/>
</dbReference>
<dbReference type="Pfam" id="PF14389">
    <property type="entry name" value="Lzipper-MIP1"/>
    <property type="match status" value="1"/>
</dbReference>
<keyword evidence="4" id="KW-1185">Reference proteome</keyword>
<dbReference type="InterPro" id="IPR008395">
    <property type="entry name" value="Agenet-like_dom"/>
</dbReference>
<feature type="region of interest" description="Disordered" evidence="1">
    <location>
        <begin position="2142"/>
        <end position="2212"/>
    </location>
</feature>
<reference evidence="3 4" key="1">
    <citation type="journal article" date="2024" name="G3 (Bethesda)">
        <title>Genome assembly of Hibiscus sabdariffa L. provides insights into metabolisms of medicinal natural products.</title>
        <authorList>
            <person name="Kim T."/>
        </authorList>
    </citation>
    <scope>NUCLEOTIDE SEQUENCE [LARGE SCALE GENOMIC DNA]</scope>
    <source>
        <strain evidence="3">TK-2024</strain>
        <tissue evidence="3">Old leaves</tissue>
    </source>
</reference>
<feature type="compositionally biased region" description="Polar residues" evidence="1">
    <location>
        <begin position="2534"/>
        <end position="2551"/>
    </location>
</feature>
<protein>
    <recommendedName>
        <fullName evidence="2">Agenet domain-containing protein</fullName>
    </recommendedName>
</protein>
<dbReference type="EMBL" id="JBBPBM010000125">
    <property type="protein sequence ID" value="KAK8505593.1"/>
    <property type="molecule type" value="Genomic_DNA"/>
</dbReference>
<feature type="compositionally biased region" description="Polar residues" evidence="1">
    <location>
        <begin position="1412"/>
        <end position="1435"/>
    </location>
</feature>
<feature type="compositionally biased region" description="Polar residues" evidence="1">
    <location>
        <begin position="2182"/>
        <end position="2197"/>
    </location>
</feature>
<feature type="region of interest" description="Disordered" evidence="1">
    <location>
        <begin position="1478"/>
        <end position="1572"/>
    </location>
</feature>
<feature type="compositionally biased region" description="Basic and acidic residues" evidence="1">
    <location>
        <begin position="1316"/>
        <end position="1329"/>
    </location>
</feature>
<feature type="compositionally biased region" description="Polar residues" evidence="1">
    <location>
        <begin position="1297"/>
        <end position="1315"/>
    </location>
</feature>
<organism evidence="3 4">
    <name type="scientific">Hibiscus sabdariffa</name>
    <name type="common">roselle</name>
    <dbReference type="NCBI Taxonomy" id="183260"/>
    <lineage>
        <taxon>Eukaryota</taxon>
        <taxon>Viridiplantae</taxon>
        <taxon>Streptophyta</taxon>
        <taxon>Embryophyta</taxon>
        <taxon>Tracheophyta</taxon>
        <taxon>Spermatophyta</taxon>
        <taxon>Magnoliopsida</taxon>
        <taxon>eudicotyledons</taxon>
        <taxon>Gunneridae</taxon>
        <taxon>Pentapetalae</taxon>
        <taxon>rosids</taxon>
        <taxon>malvids</taxon>
        <taxon>Malvales</taxon>
        <taxon>Malvaceae</taxon>
        <taxon>Malvoideae</taxon>
        <taxon>Hibiscus</taxon>
    </lineage>
</organism>
<comment type="caution">
    <text evidence="3">The sequence shown here is derived from an EMBL/GenBank/DDBJ whole genome shotgun (WGS) entry which is preliminary data.</text>
</comment>
<feature type="compositionally biased region" description="Basic and acidic residues" evidence="1">
    <location>
        <begin position="2395"/>
        <end position="2417"/>
    </location>
</feature>
<feature type="compositionally biased region" description="Basic and acidic residues" evidence="1">
    <location>
        <begin position="2503"/>
        <end position="2519"/>
    </location>
</feature>
<feature type="domain" description="Agenet" evidence="2">
    <location>
        <begin position="2301"/>
        <end position="2359"/>
    </location>
</feature>
<feature type="region of interest" description="Disordered" evidence="1">
    <location>
        <begin position="853"/>
        <end position="873"/>
    </location>
</feature>
<feature type="compositionally biased region" description="Basic and acidic residues" evidence="1">
    <location>
        <begin position="42"/>
        <end position="65"/>
    </location>
</feature>
<accession>A0ABR2BEN0</accession>
<dbReference type="InterPro" id="IPR014002">
    <property type="entry name" value="Agenet_dom_plant"/>
</dbReference>
<evidence type="ECO:0000256" key="1">
    <source>
        <dbReference type="SAM" id="MobiDB-lite"/>
    </source>
</evidence>